<keyword evidence="2" id="KW-1185">Reference proteome</keyword>
<evidence type="ECO:0000313" key="1">
    <source>
        <dbReference type="EMBL" id="MVO87403.1"/>
    </source>
</evidence>
<name>A0A6L6X0V4_9ACTN</name>
<dbReference type="AlphaFoldDB" id="A0A6L6X0V4"/>
<sequence>MSDSTAGLTGVIEDVQYSQQSNSTSVLLDLFSGTPVEKIGAFFHDHELETE</sequence>
<dbReference type="EMBL" id="WPNZ01000012">
    <property type="protein sequence ID" value="MVO87403.1"/>
    <property type="molecule type" value="Genomic_DNA"/>
</dbReference>
<organism evidence="1 2">
    <name type="scientific">Streptomyces typhae</name>
    <dbReference type="NCBI Taxonomy" id="2681492"/>
    <lineage>
        <taxon>Bacteria</taxon>
        <taxon>Bacillati</taxon>
        <taxon>Actinomycetota</taxon>
        <taxon>Actinomycetes</taxon>
        <taxon>Kitasatosporales</taxon>
        <taxon>Streptomycetaceae</taxon>
        <taxon>Streptomyces</taxon>
    </lineage>
</organism>
<protein>
    <submittedName>
        <fullName evidence="1">Uncharacterized protein</fullName>
    </submittedName>
</protein>
<proteinExistence type="predicted"/>
<gene>
    <name evidence="1" type="ORF">GPA10_22215</name>
</gene>
<evidence type="ECO:0000313" key="2">
    <source>
        <dbReference type="Proteomes" id="UP000483802"/>
    </source>
</evidence>
<accession>A0A6L6X0V4</accession>
<reference evidence="1 2" key="1">
    <citation type="submission" date="2019-11" db="EMBL/GenBank/DDBJ databases">
        <title>Streptomyces typhae sp. nov., a novel endophytic actinomycete isolated from the root of cattail pollen (Typha angustifolia L.).</title>
        <authorList>
            <person name="Peng C."/>
        </authorList>
    </citation>
    <scope>NUCLEOTIDE SEQUENCE [LARGE SCALE GENOMIC DNA]</scope>
    <source>
        <strain evidence="2">p1417</strain>
    </source>
</reference>
<dbReference type="RefSeq" id="WP_157167034.1">
    <property type="nucleotide sequence ID" value="NZ_WPNZ01000012.1"/>
</dbReference>
<comment type="caution">
    <text evidence="1">The sequence shown here is derived from an EMBL/GenBank/DDBJ whole genome shotgun (WGS) entry which is preliminary data.</text>
</comment>
<dbReference type="Proteomes" id="UP000483802">
    <property type="component" value="Unassembled WGS sequence"/>
</dbReference>